<dbReference type="Gene3D" id="3.30.40.10">
    <property type="entry name" value="Zinc/RING finger domain, C3HC4 (zinc finger)"/>
    <property type="match status" value="1"/>
</dbReference>
<dbReference type="EMBL" id="FRCX01000007">
    <property type="protein sequence ID" value="SHN30525.1"/>
    <property type="molecule type" value="Genomic_DNA"/>
</dbReference>
<organism evidence="3 4">
    <name type="scientific">Duganella sacchari</name>
    <dbReference type="NCBI Taxonomy" id="551987"/>
    <lineage>
        <taxon>Bacteria</taxon>
        <taxon>Pseudomonadati</taxon>
        <taxon>Pseudomonadota</taxon>
        <taxon>Betaproteobacteria</taxon>
        <taxon>Burkholderiales</taxon>
        <taxon>Oxalobacteraceae</taxon>
        <taxon>Telluria group</taxon>
        <taxon>Duganella</taxon>
    </lineage>
</organism>
<keyword evidence="1" id="KW-0778">Tellurium resistance</keyword>
<dbReference type="OrthoDB" id="415622at2"/>
<accession>A0A1M7QHC4</accession>
<dbReference type="SUPFAM" id="SSF57850">
    <property type="entry name" value="RING/U-box"/>
    <property type="match status" value="1"/>
</dbReference>
<sequence length="858" mass="94541">MTFTAAHTILLRRQGLLFVEAGTAALPSNFLEAFEINLAKLGYAVSTRLRQRLQTISTEALTLLQAQVWSVLAENLGGHRTHVPLYRKFPDDVPADTSGLWRRRVLSHFMQAEGQPCLHCGQTGTTHVLNPCMHVVCDQCFDGSNYSACPICERQVDRQSAFFRREPATGMSTENVRLKLLDLGVSAAQAARALFGSFCERTQAMSPVDVADLSAIVTEYGAEVLPWLPATMPVRENIAHVFGTLLRQCGPAVAMPAAAPYMNTATDVLRLVASYSGADPGLLPQTVVREFTLAEARKKKPYRQLFAHSYYDRYTSLKLPVEINRFKMAKLGRPLRRALMAFMESLPAESMTEDMLRHRSYWIWLGEFLHPAEYRLRFPKVALAFEIVRGKAPDGSRAPAWLTYYGKLEAAINLSDAGSMTALLLQRPGELARRFDHALRIAGDDQAAVEALLAGLERCAPQLSTPVLLTLHALLPTRGTRATSRVYWPKGSVVNGVFARDTRAVLAPAAIARSVAIVERELLARFAGKPGVGDFIIDTRLKTIMVPFNERTASPAAIQLPRGSTIGIAPDKTIRLFLHWCEPERAHCNTDLDLSVGFYDAQWQHVGTCSYYQRELQGEFGRIAVSAGDLTSAPYPDGASEFIDLDCLVAEKHGIRYAVAVVNNYSGQAFEELEHAFVGLMLRGDTGGDHFDPRTVEMKFNLQGGDGIFMPMVLDLEKKSLHWLDVYSRGNLEFNNVASSNTAITSICPTMIDYFASGVRANMFDLALLHAAARAQRVLLRGERNIVIERIAGESASQFLQRLRGGEGADVAAFDLRHDQQTMAALLDGDMVLPQATLAYILKPGVMAGTLSASDYLA</sequence>
<dbReference type="PANTHER" id="PTHR32097:SF18">
    <property type="entry name" value="RING-TYPE DOMAIN-CONTAINING PROTEIN"/>
    <property type="match status" value="1"/>
</dbReference>
<dbReference type="Pfam" id="PF14447">
    <property type="entry name" value="Prok-RING_4"/>
    <property type="match status" value="1"/>
</dbReference>
<evidence type="ECO:0000256" key="1">
    <source>
        <dbReference type="ARBA" id="ARBA00022686"/>
    </source>
</evidence>
<evidence type="ECO:0000313" key="3">
    <source>
        <dbReference type="EMBL" id="SHN30525.1"/>
    </source>
</evidence>
<dbReference type="Proteomes" id="UP000184339">
    <property type="component" value="Unassembled WGS sequence"/>
</dbReference>
<dbReference type="InterPro" id="IPR051324">
    <property type="entry name" value="Stress/Tellurium_Resist"/>
</dbReference>
<evidence type="ECO:0000313" key="4">
    <source>
        <dbReference type="Proteomes" id="UP000184339"/>
    </source>
</evidence>
<gene>
    <name evidence="3" type="ORF">SAMN05192549_10777</name>
</gene>
<dbReference type="InterPro" id="IPR013083">
    <property type="entry name" value="Znf_RING/FYVE/PHD"/>
</dbReference>
<dbReference type="PROSITE" id="PS50089">
    <property type="entry name" value="ZF_RING_2"/>
    <property type="match status" value="1"/>
</dbReference>
<reference evidence="4" key="1">
    <citation type="submission" date="2016-11" db="EMBL/GenBank/DDBJ databases">
        <authorList>
            <person name="Varghese N."/>
            <person name="Submissions S."/>
        </authorList>
    </citation>
    <scope>NUCLEOTIDE SEQUENCE [LARGE SCALE GENOMIC DNA]</scope>
    <source>
        <strain evidence="4">Sac-22</strain>
    </source>
</reference>
<protein>
    <submittedName>
        <fullName evidence="3">Stress response protein SCP2</fullName>
    </submittedName>
</protein>
<dbReference type="STRING" id="551987.SAMN05192549_10777"/>
<dbReference type="NCBIfam" id="NF041916">
    <property type="entry name" value="RING_SCO0854"/>
    <property type="match status" value="1"/>
</dbReference>
<dbReference type="CDD" id="cd16528">
    <property type="entry name" value="RING-HC_prokRING"/>
    <property type="match status" value="1"/>
</dbReference>
<dbReference type="RefSeq" id="WP_072786287.1">
    <property type="nucleotide sequence ID" value="NZ_FRCX01000007.1"/>
</dbReference>
<feature type="domain" description="RING-type" evidence="2">
    <location>
        <begin position="117"/>
        <end position="153"/>
    </location>
</feature>
<dbReference type="CDD" id="cd06974">
    <property type="entry name" value="TerD_like"/>
    <property type="match status" value="1"/>
</dbReference>
<dbReference type="AlphaFoldDB" id="A0A1M7QHC4"/>
<name>A0A1M7QHC4_9BURK</name>
<dbReference type="InterPro" id="IPR001841">
    <property type="entry name" value="Znf_RING"/>
</dbReference>
<evidence type="ECO:0000259" key="2">
    <source>
        <dbReference type="PROSITE" id="PS50089"/>
    </source>
</evidence>
<keyword evidence="4" id="KW-1185">Reference proteome</keyword>
<dbReference type="InterPro" id="IPR003325">
    <property type="entry name" value="TerD"/>
</dbReference>
<proteinExistence type="predicted"/>
<dbReference type="PANTHER" id="PTHR32097">
    <property type="entry name" value="CAMP-BINDING PROTEIN 1-RELATED"/>
    <property type="match status" value="1"/>
</dbReference>
<dbReference type="GO" id="GO:0046690">
    <property type="term" value="P:response to tellurium ion"/>
    <property type="evidence" value="ECO:0007669"/>
    <property type="project" value="UniProtKB-KW"/>
</dbReference>